<dbReference type="Gene3D" id="4.10.530.10">
    <property type="entry name" value="Gamma-fibrinogen Carboxyl Terminal Fragment, domain 2"/>
    <property type="match status" value="1"/>
</dbReference>
<dbReference type="InterPro" id="IPR001304">
    <property type="entry name" value="C-type_lectin-like"/>
</dbReference>
<name>A0AAE0XZQ3_9GAST</name>
<feature type="domain" description="C-type lectin" evidence="1">
    <location>
        <begin position="54"/>
        <end position="163"/>
    </location>
</feature>
<accession>A0AAE0XZQ3</accession>
<dbReference type="GO" id="GO:0005615">
    <property type="term" value="C:extracellular space"/>
    <property type="evidence" value="ECO:0007669"/>
    <property type="project" value="TreeGrafter"/>
</dbReference>
<dbReference type="Proteomes" id="UP001283361">
    <property type="component" value="Unassembled WGS sequence"/>
</dbReference>
<evidence type="ECO:0000259" key="1">
    <source>
        <dbReference type="PROSITE" id="PS50041"/>
    </source>
</evidence>
<dbReference type="Gene3D" id="3.90.215.10">
    <property type="entry name" value="Gamma Fibrinogen, chain A, domain 1"/>
    <property type="match status" value="1"/>
</dbReference>
<evidence type="ECO:0000259" key="2">
    <source>
        <dbReference type="PROSITE" id="PS51406"/>
    </source>
</evidence>
<dbReference type="PANTHER" id="PTHR19143">
    <property type="entry name" value="FIBRINOGEN/TENASCIN/ANGIOPOEITIN"/>
    <property type="match status" value="1"/>
</dbReference>
<keyword evidence="4" id="KW-1185">Reference proteome</keyword>
<dbReference type="InterPro" id="IPR002181">
    <property type="entry name" value="Fibrinogen_a/b/g_C_dom"/>
</dbReference>
<dbReference type="InterPro" id="IPR016186">
    <property type="entry name" value="C-type_lectin-like/link_sf"/>
</dbReference>
<gene>
    <name evidence="3" type="ORF">RRG08_058835</name>
</gene>
<dbReference type="Gene3D" id="3.10.100.10">
    <property type="entry name" value="Mannose-Binding Protein A, subunit A"/>
    <property type="match status" value="1"/>
</dbReference>
<feature type="domain" description="Fibrinogen C-terminal" evidence="2">
    <location>
        <begin position="162"/>
        <end position="403"/>
    </location>
</feature>
<dbReference type="Pfam" id="PF00147">
    <property type="entry name" value="Fibrinogen_C"/>
    <property type="match status" value="1"/>
</dbReference>
<dbReference type="SUPFAM" id="SSF56436">
    <property type="entry name" value="C-type lectin-like"/>
    <property type="match status" value="1"/>
</dbReference>
<dbReference type="Pfam" id="PF00059">
    <property type="entry name" value="Lectin_C"/>
    <property type="match status" value="1"/>
</dbReference>
<dbReference type="PROSITE" id="PS50041">
    <property type="entry name" value="C_TYPE_LECTIN_2"/>
    <property type="match status" value="1"/>
</dbReference>
<sequence>MSKSSTVTLWRPFTRRTMRRSFLCHLLMIIVWTGIVRTNDCPLGWFIHEPSVSCLQLITTSLTWTNARQKCQELGGDLVKINDAEMNTFIKNKLTIDTQNWWIGLKKYGSNYRWLNETTNAVYENFELTVYPVNEVRNCIVYEKSSETWHREFCGVSKPSICQNSNNVIYCEEFLELNELWPVCEKNMKTNHRFKACIEDRTVNVLRYYNKQVLCDTETDGGGWILFHRRSNMNVSFDRDWNEYKNGFGSFDGDFWLGLELVHRLTSQCEWELRIDMLYSGQQYHVVYSSFKLEDEAQHYKIRLGPMEVDESTPGIRDEFLNPVNPSNMINNRRFSTRDVDNDSNDPRASYNCSTYYGPWWHNFCASGFFNFQQFLAWRSVNLIGNVAWGNMASSELKIRHKPK</sequence>
<evidence type="ECO:0000313" key="4">
    <source>
        <dbReference type="Proteomes" id="UP001283361"/>
    </source>
</evidence>
<dbReference type="SMART" id="SM00034">
    <property type="entry name" value="CLECT"/>
    <property type="match status" value="1"/>
</dbReference>
<dbReference type="InterPro" id="IPR014716">
    <property type="entry name" value="Fibrinogen_a/b/g_C_1"/>
</dbReference>
<dbReference type="AlphaFoldDB" id="A0AAE0XZQ3"/>
<organism evidence="3 4">
    <name type="scientific">Elysia crispata</name>
    <name type="common">lettuce slug</name>
    <dbReference type="NCBI Taxonomy" id="231223"/>
    <lineage>
        <taxon>Eukaryota</taxon>
        <taxon>Metazoa</taxon>
        <taxon>Spiralia</taxon>
        <taxon>Lophotrochozoa</taxon>
        <taxon>Mollusca</taxon>
        <taxon>Gastropoda</taxon>
        <taxon>Heterobranchia</taxon>
        <taxon>Euthyneura</taxon>
        <taxon>Panpulmonata</taxon>
        <taxon>Sacoglossa</taxon>
        <taxon>Placobranchoidea</taxon>
        <taxon>Plakobranchidae</taxon>
        <taxon>Elysia</taxon>
    </lineage>
</organism>
<protein>
    <submittedName>
        <fullName evidence="3">Uncharacterized protein</fullName>
    </submittedName>
</protein>
<dbReference type="SUPFAM" id="SSF56496">
    <property type="entry name" value="Fibrinogen C-terminal domain-like"/>
    <property type="match status" value="1"/>
</dbReference>
<dbReference type="PROSITE" id="PS51406">
    <property type="entry name" value="FIBRINOGEN_C_2"/>
    <property type="match status" value="1"/>
</dbReference>
<dbReference type="CDD" id="cd00037">
    <property type="entry name" value="CLECT"/>
    <property type="match status" value="1"/>
</dbReference>
<evidence type="ECO:0000313" key="3">
    <source>
        <dbReference type="EMBL" id="KAK3727418.1"/>
    </source>
</evidence>
<proteinExistence type="predicted"/>
<reference evidence="3" key="1">
    <citation type="journal article" date="2023" name="G3 (Bethesda)">
        <title>A reference genome for the long-term kleptoplast-retaining sea slug Elysia crispata morphotype clarki.</title>
        <authorList>
            <person name="Eastman K.E."/>
            <person name="Pendleton A.L."/>
            <person name="Shaikh M.A."/>
            <person name="Suttiyut T."/>
            <person name="Ogas R."/>
            <person name="Tomko P."/>
            <person name="Gavelis G."/>
            <person name="Widhalm J.R."/>
            <person name="Wisecaver J.H."/>
        </authorList>
    </citation>
    <scope>NUCLEOTIDE SEQUENCE</scope>
    <source>
        <strain evidence="3">ECLA1</strain>
    </source>
</reference>
<dbReference type="InterPro" id="IPR016187">
    <property type="entry name" value="CTDL_fold"/>
</dbReference>
<dbReference type="SMART" id="SM00186">
    <property type="entry name" value="FBG"/>
    <property type="match status" value="1"/>
</dbReference>
<dbReference type="EMBL" id="JAWDGP010007240">
    <property type="protein sequence ID" value="KAK3727418.1"/>
    <property type="molecule type" value="Genomic_DNA"/>
</dbReference>
<dbReference type="InterPro" id="IPR050373">
    <property type="entry name" value="Fibrinogen_C-term_domain"/>
</dbReference>
<comment type="caution">
    <text evidence="3">The sequence shown here is derived from an EMBL/GenBank/DDBJ whole genome shotgun (WGS) entry which is preliminary data.</text>
</comment>
<dbReference type="InterPro" id="IPR036056">
    <property type="entry name" value="Fibrinogen-like_C"/>
</dbReference>